<accession>A0A1D2NG92</accession>
<evidence type="ECO:0000256" key="8">
    <source>
        <dbReference type="ARBA" id="ARBA00022723"/>
    </source>
</evidence>
<comment type="cofactor">
    <cofactor evidence="1 16">
        <name>[4Fe-4S] cluster</name>
        <dbReference type="ChEBI" id="CHEBI:49883"/>
    </cofactor>
</comment>
<dbReference type="Gene3D" id="3.90.1600.10">
    <property type="entry name" value="Palm domain of DNA polymerase"/>
    <property type="match status" value="1"/>
</dbReference>
<keyword evidence="13 16" id="KW-0411">Iron-sulfur</keyword>
<dbReference type="InterPro" id="IPR006172">
    <property type="entry name" value="DNA-dir_DNA_pol_B"/>
</dbReference>
<dbReference type="CDD" id="cd05779">
    <property type="entry name" value="DNA_polB_epsilon_exo"/>
    <property type="match status" value="1"/>
</dbReference>
<evidence type="ECO:0000256" key="10">
    <source>
        <dbReference type="ARBA" id="ARBA00022833"/>
    </source>
</evidence>
<dbReference type="CDD" id="cd05535">
    <property type="entry name" value="POLBc_epsilon"/>
    <property type="match status" value="1"/>
</dbReference>
<name>A0A1D2NG92_ORCCI</name>
<dbReference type="InterPro" id="IPR054475">
    <property type="entry name" value="Znf-DPOE"/>
</dbReference>
<feature type="region of interest" description="Disordered" evidence="17">
    <location>
        <begin position="1960"/>
        <end position="2009"/>
    </location>
</feature>
<dbReference type="PANTHER" id="PTHR10670">
    <property type="entry name" value="DNA POLYMERASE EPSILON CATALYTIC SUBUNIT A"/>
    <property type="match status" value="1"/>
</dbReference>
<feature type="compositionally biased region" description="Basic and acidic residues" evidence="17">
    <location>
        <begin position="1960"/>
        <end position="1969"/>
    </location>
</feature>
<dbReference type="Gene3D" id="1.10.132.60">
    <property type="entry name" value="DNA polymerase family B, C-terminal domain"/>
    <property type="match status" value="1"/>
</dbReference>
<dbReference type="SUPFAM" id="SSF56672">
    <property type="entry name" value="DNA/RNA polymerases"/>
    <property type="match status" value="1"/>
</dbReference>
<keyword evidence="8 16" id="KW-0479">Metal-binding</keyword>
<organism evidence="19 20">
    <name type="scientific">Orchesella cincta</name>
    <name type="common">Springtail</name>
    <name type="synonym">Podura cincta</name>
    <dbReference type="NCBI Taxonomy" id="48709"/>
    <lineage>
        <taxon>Eukaryota</taxon>
        <taxon>Metazoa</taxon>
        <taxon>Ecdysozoa</taxon>
        <taxon>Arthropoda</taxon>
        <taxon>Hexapoda</taxon>
        <taxon>Collembola</taxon>
        <taxon>Entomobryomorpha</taxon>
        <taxon>Entomobryoidea</taxon>
        <taxon>Orchesellidae</taxon>
        <taxon>Orchesellinae</taxon>
        <taxon>Orchesella</taxon>
    </lineage>
</organism>
<dbReference type="InterPro" id="IPR012337">
    <property type="entry name" value="RNaseH-like_sf"/>
</dbReference>
<comment type="similarity">
    <text evidence="3 16">Belongs to the DNA polymerase type-B family.</text>
</comment>
<evidence type="ECO:0000256" key="11">
    <source>
        <dbReference type="ARBA" id="ARBA00022932"/>
    </source>
</evidence>
<dbReference type="Pfam" id="PF22912">
    <property type="entry name" value="zf-DPOE"/>
    <property type="match status" value="1"/>
</dbReference>
<dbReference type="Pfam" id="PF03104">
    <property type="entry name" value="DNA_pol_B_exo1"/>
    <property type="match status" value="1"/>
</dbReference>
<keyword evidence="6 16" id="KW-0548">Nucleotidyltransferase</keyword>
<evidence type="ECO:0000256" key="6">
    <source>
        <dbReference type="ARBA" id="ARBA00022695"/>
    </source>
</evidence>
<dbReference type="Pfam" id="PF22634">
    <property type="entry name" value="POL2_thumb"/>
    <property type="match status" value="1"/>
</dbReference>
<dbReference type="STRING" id="48709.A0A1D2NG92"/>
<feature type="domain" description="DNA polymerase epsilon catalytic subunit A C-terminal" evidence="18">
    <location>
        <begin position="1549"/>
        <end position="1949"/>
    </location>
</feature>
<dbReference type="GO" id="GO:0051539">
    <property type="term" value="F:4 iron, 4 sulfur cluster binding"/>
    <property type="evidence" value="ECO:0007669"/>
    <property type="project" value="UniProtKB-KW"/>
</dbReference>
<comment type="catalytic activity">
    <reaction evidence="16">
        <text>DNA(n) + a 2'-deoxyribonucleoside 5'-triphosphate = DNA(n+1) + diphosphate</text>
        <dbReference type="Rhea" id="RHEA:22508"/>
        <dbReference type="Rhea" id="RHEA-COMP:17339"/>
        <dbReference type="Rhea" id="RHEA-COMP:17340"/>
        <dbReference type="ChEBI" id="CHEBI:33019"/>
        <dbReference type="ChEBI" id="CHEBI:61560"/>
        <dbReference type="ChEBI" id="CHEBI:173112"/>
        <dbReference type="EC" id="2.7.7.7"/>
    </reaction>
</comment>
<keyword evidence="5 16" id="KW-0808">Transferase</keyword>
<dbReference type="OrthoDB" id="10060449at2759"/>
<feature type="region of interest" description="Disordered" evidence="17">
    <location>
        <begin position="1"/>
        <end position="54"/>
    </location>
</feature>
<dbReference type="Pfam" id="PF23250">
    <property type="entry name" value="zf_DPOE_2"/>
    <property type="match status" value="1"/>
</dbReference>
<evidence type="ECO:0000256" key="17">
    <source>
        <dbReference type="SAM" id="MobiDB-lite"/>
    </source>
</evidence>
<dbReference type="Proteomes" id="UP000094527">
    <property type="component" value="Unassembled WGS sequence"/>
</dbReference>
<keyword evidence="7 16" id="KW-0235">DNA replication</keyword>
<dbReference type="FunFam" id="3.90.1600.10:FF:000006">
    <property type="entry name" value="DNA polymerase epsilon catalytic subunit"/>
    <property type="match status" value="1"/>
</dbReference>
<dbReference type="OMA" id="MLDQCRY"/>
<evidence type="ECO:0000256" key="3">
    <source>
        <dbReference type="ARBA" id="ARBA00005755"/>
    </source>
</evidence>
<dbReference type="InterPro" id="IPR023211">
    <property type="entry name" value="DNA_pol_palm_dom_sf"/>
</dbReference>
<dbReference type="GO" id="GO:0006297">
    <property type="term" value="P:nucleotide-excision repair, DNA gap filling"/>
    <property type="evidence" value="ECO:0007669"/>
    <property type="project" value="TreeGrafter"/>
</dbReference>
<evidence type="ECO:0000256" key="15">
    <source>
        <dbReference type="ARBA" id="ARBA00023242"/>
    </source>
</evidence>
<dbReference type="GO" id="GO:0000278">
    <property type="term" value="P:mitotic cell cycle"/>
    <property type="evidence" value="ECO:0007669"/>
    <property type="project" value="TreeGrafter"/>
</dbReference>
<comment type="subcellular location">
    <subcellularLocation>
        <location evidence="2 16">Nucleus</location>
    </subcellularLocation>
</comment>
<evidence type="ECO:0000256" key="2">
    <source>
        <dbReference type="ARBA" id="ARBA00004123"/>
    </source>
</evidence>
<dbReference type="GO" id="GO:0003887">
    <property type="term" value="F:DNA-directed DNA polymerase activity"/>
    <property type="evidence" value="ECO:0007669"/>
    <property type="project" value="UniProtKB-KW"/>
</dbReference>
<dbReference type="GO" id="GO:0006272">
    <property type="term" value="P:leading strand elongation"/>
    <property type="evidence" value="ECO:0007669"/>
    <property type="project" value="TreeGrafter"/>
</dbReference>
<evidence type="ECO:0000256" key="1">
    <source>
        <dbReference type="ARBA" id="ARBA00001966"/>
    </source>
</evidence>
<sequence>MPPPKKTPFSSNPPKKTPFSSNTGRFVRDPGEKKSKEGDNNATSDYTGTGDNSEIRVRQSFENDAIDSKFGFNRVKDVTERVGWLLNMHPTEVLDEDKRLISAVDYYFTQEDGSRFKATLAYQPYFYILPKIGYEKEVTLFLQKKYSGTLVSVETIAKEDLDLPNHLVGLKQKYVKLSFLNVNDLMKVRKDILPAVKKNWEREKSNTAYAEMLRQSYIGDTVEFDAQKSSTNHMENILDIREYDVPYHVRVSIDNKIFVGLWYSIKLQIGVSYKPTIQRRTDLIESPDCIVLAFDIETTKLPLKFPDSSIDQIMMISYMIDGQGYLITNREIVSSDVDDFEYTPRPEFEGLFTIFNEPNEMATIQRFFDHILDVKPHIFSTYNGDFFDWPFIEARATFHGLSMVKEIGFSAFKDGIYSCRPCVHMDCFNWVKRDSYLPVGSQNLKAVAKAKLRYNPVELDPEDMCRMASEQPQVLATYSVSDAVATYYLYMKYVHPFIFALCTIIPMEADEVLRKGSGTLCETLLMVEAYHATIVFPNKQEAVLNKMTEDGHVLDQETYVGGHVEALESGVFRSDIPCRFKLIPEIFDTLISGVEKTLKHAIEEEENVPLDKVTNFDEVASEIKNKLAILRDNPLRQEYPLIYHLDVGAMYPNIILTNRLQPSAMVNETVCAACDYNKPGAKCQRQMPWTWRGEFMPASRGEFQRIQQQLEMEKFPPVVPGGPQRAFHQLNKEERAAHEKARLQDYCRKAYKKVRVTKTEVKYQTICQRENSFYVDTVRAFRDRRYEYKALNKSAKKQVSDAVASGDPSAVKSAKNREVLYDSLQLAHKCILNSFYGYVMRRGARWHSMEMAGIVCHTGGNIIRKAREIIEKVGRPLELDTDGIWCMLPSSFPENFTVLTTHEKKSKIVVSYPNAVLNLMVKDEFTNDQYHELVDPENLDYDVKNENSIFFEVDGPYLAMILPASKEEGKKLKKRYAVFNPDKSLAELKGFEIKRRGELQLLKNFQSSVFDAFLKGDSLESCYNAVAKVADYWLDVLYTKASDMPDSELFDLISENRSMSRKLEDYGQQKSTSISTAKRLAEFLGDQMVKDAGLSCRFIISKKPEGSPVTERAIPLAIFQAEPSVKKHFLRRWLKDNSITNFDIRTILDWEYYIERLNSCIQKIVTIPAALQGVSNPVPRVAHPEWLHKRLLEKTDILKQRKINEIFRRAPKPVREEGDENSNQDIGDIEEIGGNLRPAQQRILVHTTRLNRGKRGRSPDVDVSKHWKEVLGPAPPMGDDKESISQWLLFHKRKWTYQAKQRAAERSKRSKRMSMDDDNDFLQGGSDVNRRSNVPVTLGGFLRKAQQVLLTTPWQIIQIMDTGTPGRFKLWAMVGQELHQIRLIIPRLFYLNSKEQKHLDEEHIRKCSKLLPRSHQAHHLYEYTIPEDLFKRTSNDIMADVATPCIEGIYETQVPLEFRALTYLGCVCGVDRDAARKMKEVGDTFDLKQLVSKNVSLDYKYLEMTSLKHIFLYQHMSGTKAMFGIFLPPPNNKATVFVLDSAGANLMPNLSNLYKQFRTERLSRGEPEDSLPEANFTFDIRVEKQSRNIFLGLQRILQAYKDEKRGATCVAVQSLIAFQLWISSVPLLGEFPLIPIRILDEDDLYTSLQWQQQGSKALLKHFLRFRTILEATIDQSRYLQIPVGNLPTDTILTGCDVLYARHLMKNNYVLWCSSTDRPDLGGKEADDNRLVTEFEEHNNIVINNPGFYQTVCIELELDGLAVNTLLQSHHVHDIEGTSATVAFDNMPQASLEEMMGNNPGPSLASYDETALCSGAFRVLKSMVISWVRDVSIHRNVYADYQLMHLYRWLRCPNALLYDPALRKTLNNLMKKLFIQFVAEFMRLGSIIVYADFSRLIICTKKSRVADALGYVEYITASMKNKELFHAIDLKLINCWECLMWLDTANFGGIKAKPRHSDTAEAKQIAEKQLKTNSTKKKGENDDDSESEAEDDENSDLEELNLSEDEDELEPDMRWALTSILPEVGNCKTNFVNVITSYILAIHKHLSSEVDGIVPGETPVRRRVSTQTPRRKGNNPALIMNTAAYSREYVQGELAQHLFRIVQQIDRKYPTPVEPKGGSFLAYVASLGKQKKPALEFIKAIHKVLSMDANIEDDAHKLRRNLLRLIGIGEFSDDALWNEPCPSIVLPEVICKICSLCRDLDVCRDPTMVTKNNLRVWTCSACNAAYETDDIEQLLVDSVNRKFMGYVLQDLQCSKCKEIKQDNLSEFCSCGGSYKTILDPKQTATKLKMYYAIAEHFKMPLLCFNIKWILDMNPHLN</sequence>
<comment type="caution">
    <text evidence="19">The sequence shown here is derived from an EMBL/GenBank/DDBJ whole genome shotgun (WGS) entry which is preliminary data.</text>
</comment>
<evidence type="ECO:0000256" key="9">
    <source>
        <dbReference type="ARBA" id="ARBA00022771"/>
    </source>
</evidence>
<dbReference type="InterPro" id="IPR029703">
    <property type="entry name" value="POL2"/>
</dbReference>
<dbReference type="InterPro" id="IPR055191">
    <property type="entry name" value="POL2_thumb"/>
</dbReference>
<dbReference type="EMBL" id="LJIJ01000049">
    <property type="protein sequence ID" value="ODN04259.1"/>
    <property type="molecule type" value="Genomic_DNA"/>
</dbReference>
<dbReference type="PANTHER" id="PTHR10670:SF0">
    <property type="entry name" value="DNA POLYMERASE EPSILON CATALYTIC SUBUNIT A"/>
    <property type="match status" value="1"/>
</dbReference>
<keyword evidence="10 16" id="KW-0862">Zinc</keyword>
<evidence type="ECO:0000256" key="5">
    <source>
        <dbReference type="ARBA" id="ARBA00022679"/>
    </source>
</evidence>
<dbReference type="InterPro" id="IPR036397">
    <property type="entry name" value="RNaseH_sf"/>
</dbReference>
<feature type="compositionally biased region" description="Basic and acidic residues" evidence="17">
    <location>
        <begin position="26"/>
        <end position="39"/>
    </location>
</feature>
<evidence type="ECO:0000259" key="18">
    <source>
        <dbReference type="SMART" id="SM01159"/>
    </source>
</evidence>
<keyword evidence="20" id="KW-1185">Reference proteome</keyword>
<dbReference type="GO" id="GO:0006287">
    <property type="term" value="P:base-excision repair, gap-filling"/>
    <property type="evidence" value="ECO:0007669"/>
    <property type="project" value="TreeGrafter"/>
</dbReference>
<keyword evidence="11 16" id="KW-0239">DNA-directed DNA polymerase</keyword>
<dbReference type="SMART" id="SM01159">
    <property type="entry name" value="DUF1744"/>
    <property type="match status" value="1"/>
</dbReference>
<dbReference type="SUPFAM" id="SSF53098">
    <property type="entry name" value="Ribonuclease H-like"/>
    <property type="match status" value="1"/>
</dbReference>
<dbReference type="FunFam" id="1.10.287.690:FF:000005">
    <property type="entry name" value="DNA polymerase epsilon catalytic subunit"/>
    <property type="match status" value="1"/>
</dbReference>
<comment type="function">
    <text evidence="16">DNA polymerase II participates in chromosomal DNA replication.</text>
</comment>
<dbReference type="GO" id="GO:0000166">
    <property type="term" value="F:nucleotide binding"/>
    <property type="evidence" value="ECO:0007669"/>
    <property type="project" value="InterPro"/>
</dbReference>
<keyword evidence="14 16" id="KW-0238">DNA-binding</keyword>
<dbReference type="InterPro" id="IPR043502">
    <property type="entry name" value="DNA/RNA_pol_sf"/>
</dbReference>
<evidence type="ECO:0000256" key="13">
    <source>
        <dbReference type="ARBA" id="ARBA00023014"/>
    </source>
</evidence>
<keyword evidence="12 16" id="KW-0408">Iron</keyword>
<dbReference type="Gene3D" id="3.30.420.10">
    <property type="entry name" value="Ribonuclease H-like superfamily/Ribonuclease H"/>
    <property type="match status" value="1"/>
</dbReference>
<dbReference type="GO" id="GO:0045004">
    <property type="term" value="P:DNA replication proofreading"/>
    <property type="evidence" value="ECO:0007669"/>
    <property type="project" value="TreeGrafter"/>
</dbReference>
<feature type="compositionally biased region" description="Acidic residues" evidence="17">
    <location>
        <begin position="1980"/>
        <end position="2009"/>
    </location>
</feature>
<dbReference type="FunFam" id="3.30.420.10:FF:000010">
    <property type="entry name" value="DNA polymerase epsilon catalytic subunit"/>
    <property type="match status" value="1"/>
</dbReference>
<dbReference type="InterPro" id="IPR006133">
    <property type="entry name" value="DNA-dir_DNA_pol_B_exonuc"/>
</dbReference>
<gene>
    <name evidence="19" type="ORF">Ocin01_02417</name>
</gene>
<dbReference type="GO" id="GO:0008622">
    <property type="term" value="C:epsilon DNA polymerase complex"/>
    <property type="evidence" value="ECO:0007669"/>
    <property type="project" value="InterPro"/>
</dbReference>
<dbReference type="GO" id="GO:0003677">
    <property type="term" value="F:DNA binding"/>
    <property type="evidence" value="ECO:0007669"/>
    <property type="project" value="UniProtKB-KW"/>
</dbReference>
<evidence type="ECO:0000256" key="4">
    <source>
        <dbReference type="ARBA" id="ARBA00022485"/>
    </source>
</evidence>
<keyword evidence="4 16" id="KW-0004">4Fe-4S</keyword>
<reference evidence="19 20" key="1">
    <citation type="journal article" date="2016" name="Genome Biol. Evol.">
        <title>Gene Family Evolution Reflects Adaptation to Soil Environmental Stressors in the Genome of the Collembolan Orchesella cincta.</title>
        <authorList>
            <person name="Faddeeva-Vakhrusheva A."/>
            <person name="Derks M.F."/>
            <person name="Anvar S.Y."/>
            <person name="Agamennone V."/>
            <person name="Suring W."/>
            <person name="Smit S."/>
            <person name="van Straalen N.M."/>
            <person name="Roelofs D."/>
        </authorList>
    </citation>
    <scope>NUCLEOTIDE SEQUENCE [LARGE SCALE GENOMIC DNA]</scope>
    <source>
        <tissue evidence="19">Mixed pool</tissue>
    </source>
</reference>
<evidence type="ECO:0000313" key="20">
    <source>
        <dbReference type="Proteomes" id="UP000094527"/>
    </source>
</evidence>
<dbReference type="SMART" id="SM00486">
    <property type="entry name" value="POLBc"/>
    <property type="match status" value="1"/>
</dbReference>
<dbReference type="GO" id="GO:0008310">
    <property type="term" value="F:single-stranded DNA 3'-5' DNA exonuclease activity"/>
    <property type="evidence" value="ECO:0007669"/>
    <property type="project" value="TreeGrafter"/>
</dbReference>
<evidence type="ECO:0000256" key="12">
    <source>
        <dbReference type="ARBA" id="ARBA00023004"/>
    </source>
</evidence>
<dbReference type="Pfam" id="PF08490">
    <property type="entry name" value="DUF1744"/>
    <property type="match status" value="1"/>
</dbReference>
<evidence type="ECO:0000256" key="16">
    <source>
        <dbReference type="RuleBase" id="RU365029"/>
    </source>
</evidence>
<evidence type="ECO:0000256" key="14">
    <source>
        <dbReference type="ARBA" id="ARBA00023125"/>
    </source>
</evidence>
<dbReference type="EC" id="2.7.7.7" evidence="16"/>
<keyword evidence="15 16" id="KW-0539">Nucleus</keyword>
<evidence type="ECO:0000313" key="19">
    <source>
        <dbReference type="EMBL" id="ODN04259.1"/>
    </source>
</evidence>
<feature type="region of interest" description="Disordered" evidence="17">
    <location>
        <begin position="1302"/>
        <end position="1326"/>
    </location>
</feature>
<protein>
    <recommendedName>
        <fullName evidence="16">DNA polymerase epsilon catalytic subunit</fullName>
        <ecNumber evidence="16">2.7.7.7</ecNumber>
    </recommendedName>
</protein>
<dbReference type="GO" id="GO:0008270">
    <property type="term" value="F:zinc ion binding"/>
    <property type="evidence" value="ECO:0007669"/>
    <property type="project" value="UniProtKB-KW"/>
</dbReference>
<dbReference type="InterPro" id="IPR013697">
    <property type="entry name" value="DNA_pol_e_suA_C"/>
</dbReference>
<keyword evidence="9 16" id="KW-0863">Zinc-finger</keyword>
<dbReference type="InterPro" id="IPR042087">
    <property type="entry name" value="DNA_pol_B_thumb"/>
</dbReference>
<evidence type="ECO:0000256" key="7">
    <source>
        <dbReference type="ARBA" id="ARBA00022705"/>
    </source>
</evidence>
<proteinExistence type="inferred from homology"/>
<feature type="compositionally biased region" description="Polar residues" evidence="17">
    <location>
        <begin position="8"/>
        <end position="24"/>
    </location>
</feature>
<dbReference type="FunFam" id="1.10.132.60:FF:000002">
    <property type="entry name" value="DNA polymerase epsilon catalytic subunit"/>
    <property type="match status" value="1"/>
</dbReference>
<feature type="compositionally biased region" description="Polar residues" evidence="17">
    <location>
        <begin position="40"/>
        <end position="52"/>
    </location>
</feature>
<dbReference type="Gene3D" id="3.30.342.10">
    <property type="entry name" value="DNA Polymerase, chain B, domain 1"/>
    <property type="match status" value="1"/>
</dbReference>